<proteinExistence type="inferred from homology"/>
<dbReference type="SMART" id="SM00822">
    <property type="entry name" value="PKS_KR"/>
    <property type="match status" value="1"/>
</dbReference>
<dbReference type="InterPro" id="IPR002347">
    <property type="entry name" value="SDR_fam"/>
</dbReference>
<dbReference type="PRINTS" id="PR00081">
    <property type="entry name" value="GDHRDH"/>
</dbReference>
<dbReference type="PRINTS" id="PR00080">
    <property type="entry name" value="SDRFAMILY"/>
</dbReference>
<dbReference type="PANTHER" id="PTHR42760:SF135">
    <property type="entry name" value="BLL7886 PROTEIN"/>
    <property type="match status" value="1"/>
</dbReference>
<protein>
    <submittedName>
        <fullName evidence="4">3-ketoacyl-ACP reductase</fullName>
    </submittedName>
</protein>
<dbReference type="PANTHER" id="PTHR42760">
    <property type="entry name" value="SHORT-CHAIN DEHYDROGENASES/REDUCTASES FAMILY MEMBER"/>
    <property type="match status" value="1"/>
</dbReference>
<dbReference type="Pfam" id="PF00106">
    <property type="entry name" value="adh_short"/>
    <property type="match status" value="1"/>
</dbReference>
<dbReference type="EMBL" id="BSOS01000086">
    <property type="protein sequence ID" value="GLR68252.1"/>
    <property type="molecule type" value="Genomic_DNA"/>
</dbReference>
<evidence type="ECO:0000313" key="5">
    <source>
        <dbReference type="Proteomes" id="UP001156641"/>
    </source>
</evidence>
<evidence type="ECO:0000313" key="4">
    <source>
        <dbReference type="EMBL" id="GLR68252.1"/>
    </source>
</evidence>
<dbReference type="Gene3D" id="3.40.50.720">
    <property type="entry name" value="NAD(P)-binding Rossmann-like Domain"/>
    <property type="match status" value="1"/>
</dbReference>
<dbReference type="SUPFAM" id="SSF51735">
    <property type="entry name" value="NAD(P)-binding Rossmann-fold domains"/>
    <property type="match status" value="1"/>
</dbReference>
<sequence>MSVVIVTGGFGVLGRVVAADLTKRGHKVAAVDVAPAPGEYGNALALGGVDLTDETAVKAAYATVAERLGSVDGLVNIAGGFIWGLVEGNGLAGWDKMFRMNLRTAATSSSAALPYLLRQGGAIVNIGAFGAIRPGAGMAPYAASKAGVHALTESLAEELRGKGVRVNAVLPTIIDTPTNRADMPDADTAGWVRPESAAKVIAFLLSSEAGAITGATIPLSLAG</sequence>
<comment type="caution">
    <text evidence="4">The sequence shown here is derived from an EMBL/GenBank/DDBJ whole genome shotgun (WGS) entry which is preliminary data.</text>
</comment>
<dbReference type="InterPro" id="IPR020904">
    <property type="entry name" value="Sc_DH/Rdtase_CS"/>
</dbReference>
<comment type="similarity">
    <text evidence="1 2">Belongs to the short-chain dehydrogenases/reductases (SDR) family.</text>
</comment>
<evidence type="ECO:0000259" key="3">
    <source>
        <dbReference type="SMART" id="SM00822"/>
    </source>
</evidence>
<organism evidence="4 5">
    <name type="scientific">Acidocella aquatica</name>
    <dbReference type="NCBI Taxonomy" id="1922313"/>
    <lineage>
        <taxon>Bacteria</taxon>
        <taxon>Pseudomonadati</taxon>
        <taxon>Pseudomonadota</taxon>
        <taxon>Alphaproteobacteria</taxon>
        <taxon>Acetobacterales</taxon>
        <taxon>Acidocellaceae</taxon>
        <taxon>Acidocella</taxon>
    </lineage>
</organism>
<dbReference type="InterPro" id="IPR057326">
    <property type="entry name" value="KR_dom"/>
</dbReference>
<dbReference type="RefSeq" id="WP_284259096.1">
    <property type="nucleotide sequence ID" value="NZ_BSOS01000086.1"/>
</dbReference>
<dbReference type="InterPro" id="IPR036291">
    <property type="entry name" value="NAD(P)-bd_dom_sf"/>
</dbReference>
<dbReference type="PROSITE" id="PS00061">
    <property type="entry name" value="ADH_SHORT"/>
    <property type="match status" value="1"/>
</dbReference>
<dbReference type="Proteomes" id="UP001156641">
    <property type="component" value="Unassembled WGS sequence"/>
</dbReference>
<feature type="domain" description="Ketoreductase" evidence="3">
    <location>
        <begin position="2"/>
        <end position="176"/>
    </location>
</feature>
<evidence type="ECO:0000256" key="1">
    <source>
        <dbReference type="ARBA" id="ARBA00006484"/>
    </source>
</evidence>
<reference evidence="5" key="1">
    <citation type="journal article" date="2019" name="Int. J. Syst. Evol. Microbiol.">
        <title>The Global Catalogue of Microorganisms (GCM) 10K type strain sequencing project: providing services to taxonomists for standard genome sequencing and annotation.</title>
        <authorList>
            <consortium name="The Broad Institute Genomics Platform"/>
            <consortium name="The Broad Institute Genome Sequencing Center for Infectious Disease"/>
            <person name="Wu L."/>
            <person name="Ma J."/>
        </authorList>
    </citation>
    <scope>NUCLEOTIDE SEQUENCE [LARGE SCALE GENOMIC DNA]</scope>
    <source>
        <strain evidence="5">NBRC 112502</strain>
    </source>
</reference>
<accession>A0ABQ6A933</accession>
<name>A0ABQ6A933_9PROT</name>
<keyword evidence="5" id="KW-1185">Reference proteome</keyword>
<gene>
    <name evidence="4" type="primary">fabG_5</name>
    <name evidence="4" type="ORF">GCM10010909_29330</name>
</gene>
<evidence type="ECO:0000256" key="2">
    <source>
        <dbReference type="RuleBase" id="RU000363"/>
    </source>
</evidence>